<keyword evidence="8" id="KW-0496">Mitochondrion</keyword>
<evidence type="ECO:0000256" key="8">
    <source>
        <dbReference type="ARBA" id="ARBA00023128"/>
    </source>
</evidence>
<organism evidence="10 11">
    <name type="scientific">Crocodylus porosus</name>
    <name type="common">Saltwater crocodile</name>
    <name type="synonym">Estuarine crocodile</name>
    <dbReference type="NCBI Taxonomy" id="8502"/>
    <lineage>
        <taxon>Eukaryota</taxon>
        <taxon>Metazoa</taxon>
        <taxon>Chordata</taxon>
        <taxon>Craniata</taxon>
        <taxon>Vertebrata</taxon>
        <taxon>Euteleostomi</taxon>
        <taxon>Archelosauria</taxon>
        <taxon>Archosauria</taxon>
        <taxon>Crocodylia</taxon>
        <taxon>Longirostres</taxon>
        <taxon>Crocodylidae</taxon>
        <taxon>Crocodylus</taxon>
    </lineage>
</organism>
<keyword evidence="6" id="KW-1133">Transmembrane helix</keyword>
<dbReference type="GO" id="GO:0016020">
    <property type="term" value="C:membrane"/>
    <property type="evidence" value="ECO:0007669"/>
    <property type="project" value="UniProtKB-SubCell"/>
</dbReference>
<evidence type="ECO:0000256" key="5">
    <source>
        <dbReference type="ARBA" id="ARBA00022692"/>
    </source>
</evidence>
<evidence type="ECO:0000256" key="1">
    <source>
        <dbReference type="ARBA" id="ARBA00002620"/>
    </source>
</evidence>
<evidence type="ECO:0000256" key="3">
    <source>
        <dbReference type="ARBA" id="ARBA00004173"/>
    </source>
</evidence>
<evidence type="ECO:0000256" key="9">
    <source>
        <dbReference type="ARBA" id="ARBA00023136"/>
    </source>
</evidence>
<evidence type="ECO:0000256" key="4">
    <source>
        <dbReference type="ARBA" id="ARBA00004555"/>
    </source>
</evidence>
<evidence type="ECO:0000256" key="6">
    <source>
        <dbReference type="ARBA" id="ARBA00022989"/>
    </source>
</evidence>
<keyword evidence="5" id="KW-0812">Transmembrane</keyword>
<comment type="function">
    <text evidence="1">General regulator of phagocytosis. Required to uptake Gram negative bacterium by macrophages.</text>
</comment>
<comment type="subcellular location">
    <subcellularLocation>
        <location evidence="4">Golgi apparatus</location>
    </subcellularLocation>
    <subcellularLocation>
        <location evidence="2">Membrane</location>
        <topology evidence="2">Single-pass membrane protein</topology>
    </subcellularLocation>
    <subcellularLocation>
        <location evidence="3">Mitochondrion</location>
    </subcellularLocation>
</comment>
<keyword evidence="11" id="KW-1185">Reference proteome</keyword>
<dbReference type="Proteomes" id="UP000594220">
    <property type="component" value="Unplaced"/>
</dbReference>
<dbReference type="AlphaFoldDB" id="A0A7M4E8S9"/>
<dbReference type="InterPro" id="IPR010876">
    <property type="entry name" value="C1orf43"/>
</dbReference>
<keyword evidence="9" id="KW-0472">Membrane</keyword>
<protein>
    <submittedName>
        <fullName evidence="10">Uncharacterized protein</fullName>
    </submittedName>
</protein>
<keyword evidence="7" id="KW-0333">Golgi apparatus</keyword>
<proteinExistence type="predicted"/>
<dbReference type="GO" id="GO:0006909">
    <property type="term" value="P:phagocytosis"/>
    <property type="evidence" value="ECO:0007669"/>
    <property type="project" value="TreeGrafter"/>
</dbReference>
<sequence length="141" mass="15651">MFYDFVIQNNCPISGTSGWVGLAEALGVQQSGGDWGSGVRSGEAGLKDRCSTVQGIKYEPQLLAEGEARLLQLETSGSQCFYNYLYRMKVLGTVRRKNFQAYLLELKNPSTPFKGICKTLVDTLLDRYQEALTELVNIIKA</sequence>
<reference evidence="10" key="1">
    <citation type="submission" date="2025-08" db="UniProtKB">
        <authorList>
            <consortium name="Ensembl"/>
        </authorList>
    </citation>
    <scope>IDENTIFICATION</scope>
</reference>
<evidence type="ECO:0000256" key="7">
    <source>
        <dbReference type="ARBA" id="ARBA00023034"/>
    </source>
</evidence>
<dbReference type="GO" id="GO:0005794">
    <property type="term" value="C:Golgi apparatus"/>
    <property type="evidence" value="ECO:0007669"/>
    <property type="project" value="UniProtKB-SubCell"/>
</dbReference>
<dbReference type="PANTHER" id="PTHR21425:SF2">
    <property type="entry name" value="PROTEIN C1ORF43"/>
    <property type="match status" value="1"/>
</dbReference>
<reference evidence="10" key="2">
    <citation type="submission" date="2025-09" db="UniProtKB">
        <authorList>
            <consortium name="Ensembl"/>
        </authorList>
    </citation>
    <scope>IDENTIFICATION</scope>
</reference>
<name>A0A7M4E8S9_CROPO</name>
<accession>A0A7M4E8S9</accession>
<dbReference type="Ensembl" id="ENSCPRT00005007224.1">
    <property type="protein sequence ID" value="ENSCPRP00005006162.1"/>
    <property type="gene ID" value="ENSCPRG00005004402.1"/>
</dbReference>
<dbReference type="PANTHER" id="PTHR21425">
    <property type="entry name" value="NICE-3"/>
    <property type="match status" value="1"/>
</dbReference>
<dbReference type="Pfam" id="PF07406">
    <property type="entry name" value="NICE-3"/>
    <property type="match status" value="1"/>
</dbReference>
<dbReference type="GO" id="GO:0005739">
    <property type="term" value="C:mitochondrion"/>
    <property type="evidence" value="ECO:0007669"/>
    <property type="project" value="UniProtKB-SubCell"/>
</dbReference>
<evidence type="ECO:0000313" key="11">
    <source>
        <dbReference type="Proteomes" id="UP000594220"/>
    </source>
</evidence>
<evidence type="ECO:0000256" key="2">
    <source>
        <dbReference type="ARBA" id="ARBA00004167"/>
    </source>
</evidence>
<evidence type="ECO:0000313" key="10">
    <source>
        <dbReference type="Ensembl" id="ENSCPRP00005006162.1"/>
    </source>
</evidence>